<accession>A0A833Z2V9</accession>
<dbReference type="AlphaFoldDB" id="A0A833Z2V9"/>
<gene>
    <name evidence="2" type="ORF">HJG60_008375</name>
</gene>
<comment type="caution">
    <text evidence="2">The sequence shown here is derived from an EMBL/GenBank/DDBJ whole genome shotgun (WGS) entry which is preliminary data.</text>
</comment>
<dbReference type="Proteomes" id="UP000664940">
    <property type="component" value="Unassembled WGS sequence"/>
</dbReference>
<proteinExistence type="predicted"/>
<evidence type="ECO:0000313" key="2">
    <source>
        <dbReference type="EMBL" id="KAF6086169.1"/>
    </source>
</evidence>
<name>A0A833Z2V9_9CHIR</name>
<feature type="transmembrane region" description="Helical" evidence="1">
    <location>
        <begin position="91"/>
        <end position="110"/>
    </location>
</feature>
<organism evidence="2 3">
    <name type="scientific">Phyllostomus discolor</name>
    <name type="common">pale spear-nosed bat</name>
    <dbReference type="NCBI Taxonomy" id="89673"/>
    <lineage>
        <taxon>Eukaryota</taxon>
        <taxon>Metazoa</taxon>
        <taxon>Chordata</taxon>
        <taxon>Craniata</taxon>
        <taxon>Vertebrata</taxon>
        <taxon>Euteleostomi</taxon>
        <taxon>Mammalia</taxon>
        <taxon>Eutheria</taxon>
        <taxon>Laurasiatheria</taxon>
        <taxon>Chiroptera</taxon>
        <taxon>Yangochiroptera</taxon>
        <taxon>Phyllostomidae</taxon>
        <taxon>Phyllostominae</taxon>
        <taxon>Phyllostomus</taxon>
    </lineage>
</organism>
<reference evidence="2 3" key="1">
    <citation type="journal article" date="2020" name="Nature">
        <title>Six reference-quality genomes reveal evolution of bat adaptations.</title>
        <authorList>
            <person name="Jebb D."/>
            <person name="Huang Z."/>
            <person name="Pippel M."/>
            <person name="Hughes G.M."/>
            <person name="Lavrichenko K."/>
            <person name="Devanna P."/>
            <person name="Winkler S."/>
            <person name="Jermiin L.S."/>
            <person name="Skirmuntt E.C."/>
            <person name="Katzourakis A."/>
            <person name="Burkitt-Gray L."/>
            <person name="Ray D.A."/>
            <person name="Sullivan K.A.M."/>
            <person name="Roscito J.G."/>
            <person name="Kirilenko B.M."/>
            <person name="Davalos L.M."/>
            <person name="Corthals A.P."/>
            <person name="Power M.L."/>
            <person name="Jones G."/>
            <person name="Ransome R.D."/>
            <person name="Dechmann D.K.N."/>
            <person name="Locatelli A.G."/>
            <person name="Puechmaille S.J."/>
            <person name="Fedrigo O."/>
            <person name="Jarvis E.D."/>
            <person name="Hiller M."/>
            <person name="Vernes S.C."/>
            <person name="Myers E.W."/>
            <person name="Teeling E.C."/>
        </authorList>
    </citation>
    <scope>NUCLEOTIDE SEQUENCE [LARGE SCALE GENOMIC DNA]</scope>
    <source>
        <strain evidence="2">Bat1K_MPI-CBG_1</strain>
    </source>
</reference>
<evidence type="ECO:0000256" key="1">
    <source>
        <dbReference type="SAM" id="Phobius"/>
    </source>
</evidence>
<dbReference type="EMBL" id="JABVXQ010000011">
    <property type="protein sequence ID" value="KAF6086169.1"/>
    <property type="molecule type" value="Genomic_DNA"/>
</dbReference>
<sequence>MPKNTGQLKVSQVFQPGNDVFLEKSHDYLLTRSKVCRGERERHSLLIPYHVLAGMILHSPALTHDCFQELILELSNSYWTWSRLRLRTGSLWELALALAHLCYVLIFSGGHHAHHRFASFSPLKCKMSKGENSN</sequence>
<keyword evidence="1" id="KW-0812">Transmembrane</keyword>
<evidence type="ECO:0000313" key="3">
    <source>
        <dbReference type="Proteomes" id="UP000664940"/>
    </source>
</evidence>
<protein>
    <submittedName>
        <fullName evidence="2">Uncharacterized protein</fullName>
    </submittedName>
</protein>
<keyword evidence="1" id="KW-0472">Membrane</keyword>
<keyword evidence="1" id="KW-1133">Transmembrane helix</keyword>